<dbReference type="InterPro" id="IPR046342">
    <property type="entry name" value="CBS_dom_sf"/>
</dbReference>
<dbReference type="PANTHER" id="PTHR43080">
    <property type="entry name" value="CBS DOMAIN-CONTAINING PROTEIN CBSX3, MITOCHONDRIAL"/>
    <property type="match status" value="1"/>
</dbReference>
<evidence type="ECO:0000313" key="5">
    <source>
        <dbReference type="Proteomes" id="UP000503011"/>
    </source>
</evidence>
<dbReference type="Proteomes" id="UP000503011">
    <property type="component" value="Chromosome"/>
</dbReference>
<sequence length="142" mass="15867">MSTARDIMHPGAECIAEDDTLENAARMMRDLRVGALPICGNDDRLHGIITDRDIVVRCVAMGADPRTMTAREMAQGTPIWVDVDADQDEVLRLMESNKIRRLPVMDGHRIVGMISEADLAVHLDEQRLHQFAETIYSAQPTN</sequence>
<reference evidence="4 5" key="2">
    <citation type="submission" date="2020-03" db="EMBL/GenBank/DDBJ databases">
        <authorList>
            <person name="Ichikawa N."/>
            <person name="Kimura A."/>
            <person name="Kitahashi Y."/>
            <person name="Uohara A."/>
        </authorList>
    </citation>
    <scope>NUCLEOTIDE SEQUENCE [LARGE SCALE GENOMIC DNA]</scope>
    <source>
        <strain evidence="4 5">NBRC 105367</strain>
    </source>
</reference>
<dbReference type="Pfam" id="PF00571">
    <property type="entry name" value="CBS"/>
    <property type="match status" value="2"/>
</dbReference>
<dbReference type="KEGG" id="psuu:Psuf_044850"/>
<reference evidence="4 5" key="1">
    <citation type="submission" date="2020-03" db="EMBL/GenBank/DDBJ databases">
        <title>Whole genome shotgun sequence of Phytohabitans suffuscus NBRC 105367.</title>
        <authorList>
            <person name="Komaki H."/>
            <person name="Tamura T."/>
        </authorList>
    </citation>
    <scope>NUCLEOTIDE SEQUENCE [LARGE SCALE GENOMIC DNA]</scope>
    <source>
        <strain evidence="4 5">NBRC 105367</strain>
    </source>
</reference>
<feature type="domain" description="CBS" evidence="3">
    <location>
        <begin position="8"/>
        <end position="65"/>
    </location>
</feature>
<dbReference type="EMBL" id="AP022871">
    <property type="protein sequence ID" value="BCB87172.1"/>
    <property type="molecule type" value="Genomic_DNA"/>
</dbReference>
<dbReference type="SUPFAM" id="SSF54631">
    <property type="entry name" value="CBS-domain pair"/>
    <property type="match status" value="1"/>
</dbReference>
<organism evidence="4 5">
    <name type="scientific">Phytohabitans suffuscus</name>
    <dbReference type="NCBI Taxonomy" id="624315"/>
    <lineage>
        <taxon>Bacteria</taxon>
        <taxon>Bacillati</taxon>
        <taxon>Actinomycetota</taxon>
        <taxon>Actinomycetes</taxon>
        <taxon>Micromonosporales</taxon>
        <taxon>Micromonosporaceae</taxon>
    </lineage>
</organism>
<dbReference type="InterPro" id="IPR051257">
    <property type="entry name" value="Diverse_CBS-Domain"/>
</dbReference>
<keyword evidence="5" id="KW-1185">Reference proteome</keyword>
<protein>
    <submittedName>
        <fullName evidence="4">Hypoxic response protein 1</fullName>
    </submittedName>
</protein>
<evidence type="ECO:0000256" key="1">
    <source>
        <dbReference type="ARBA" id="ARBA00023122"/>
    </source>
</evidence>
<dbReference type="PANTHER" id="PTHR43080:SF2">
    <property type="entry name" value="CBS DOMAIN-CONTAINING PROTEIN"/>
    <property type="match status" value="1"/>
</dbReference>
<keyword evidence="1 2" id="KW-0129">CBS domain</keyword>
<dbReference type="SMART" id="SM00116">
    <property type="entry name" value="CBS"/>
    <property type="match status" value="2"/>
</dbReference>
<accession>A0A6F8YM33</accession>
<gene>
    <name evidence="4" type="primary">hrp1_1</name>
    <name evidence="4" type="ORF">Psuf_044850</name>
</gene>
<feature type="domain" description="CBS" evidence="3">
    <location>
        <begin position="73"/>
        <end position="131"/>
    </location>
</feature>
<dbReference type="Gene3D" id="3.10.580.10">
    <property type="entry name" value="CBS-domain"/>
    <property type="match status" value="1"/>
</dbReference>
<evidence type="ECO:0000313" key="4">
    <source>
        <dbReference type="EMBL" id="BCB87172.1"/>
    </source>
</evidence>
<dbReference type="RefSeq" id="WP_173158756.1">
    <property type="nucleotide sequence ID" value="NZ_AP022871.1"/>
</dbReference>
<dbReference type="PROSITE" id="PS51371">
    <property type="entry name" value="CBS"/>
    <property type="match status" value="2"/>
</dbReference>
<dbReference type="InterPro" id="IPR000644">
    <property type="entry name" value="CBS_dom"/>
</dbReference>
<proteinExistence type="predicted"/>
<evidence type="ECO:0000256" key="2">
    <source>
        <dbReference type="PROSITE-ProRule" id="PRU00703"/>
    </source>
</evidence>
<dbReference type="AlphaFoldDB" id="A0A6F8YM33"/>
<evidence type="ECO:0000259" key="3">
    <source>
        <dbReference type="PROSITE" id="PS51371"/>
    </source>
</evidence>
<name>A0A6F8YM33_9ACTN</name>
<dbReference type="CDD" id="cd04622">
    <property type="entry name" value="CBS_pair_HRP1_like"/>
    <property type="match status" value="1"/>
</dbReference>